<sequence>MSSRLQAKTCLNLRKTVVIRLLCSSPDPLLLIGSQNQCSGTKRTKLGQNYNSNSCRSQAGGWGIQVRHQDLDTGQACG</sequence>
<keyword evidence="2" id="KW-1185">Reference proteome</keyword>
<evidence type="ECO:0000313" key="2">
    <source>
        <dbReference type="Proteomes" id="UP000595140"/>
    </source>
</evidence>
<organism evidence="1 2">
    <name type="scientific">Cuscuta campestris</name>
    <dbReference type="NCBI Taxonomy" id="132261"/>
    <lineage>
        <taxon>Eukaryota</taxon>
        <taxon>Viridiplantae</taxon>
        <taxon>Streptophyta</taxon>
        <taxon>Embryophyta</taxon>
        <taxon>Tracheophyta</taxon>
        <taxon>Spermatophyta</taxon>
        <taxon>Magnoliopsida</taxon>
        <taxon>eudicotyledons</taxon>
        <taxon>Gunneridae</taxon>
        <taxon>Pentapetalae</taxon>
        <taxon>asterids</taxon>
        <taxon>lamiids</taxon>
        <taxon>Solanales</taxon>
        <taxon>Convolvulaceae</taxon>
        <taxon>Cuscuteae</taxon>
        <taxon>Cuscuta</taxon>
        <taxon>Cuscuta subgen. Grammica</taxon>
        <taxon>Cuscuta sect. Cleistogrammica</taxon>
    </lineage>
</organism>
<evidence type="ECO:0000313" key="1">
    <source>
        <dbReference type="EMBL" id="VFQ81957.1"/>
    </source>
</evidence>
<name>A0A484M0C8_9ASTE</name>
<gene>
    <name evidence="1" type="ORF">CCAM_LOCUS23733</name>
</gene>
<reference evidence="1 2" key="1">
    <citation type="submission" date="2018-04" db="EMBL/GenBank/DDBJ databases">
        <authorList>
            <person name="Vogel A."/>
        </authorList>
    </citation>
    <scope>NUCLEOTIDE SEQUENCE [LARGE SCALE GENOMIC DNA]</scope>
</reference>
<dbReference type="Proteomes" id="UP000595140">
    <property type="component" value="Unassembled WGS sequence"/>
</dbReference>
<dbReference type="EMBL" id="OOIL02002262">
    <property type="protein sequence ID" value="VFQ81957.1"/>
    <property type="molecule type" value="Genomic_DNA"/>
</dbReference>
<protein>
    <submittedName>
        <fullName evidence="1">Uncharacterized protein</fullName>
    </submittedName>
</protein>
<dbReference type="AlphaFoldDB" id="A0A484M0C8"/>
<proteinExistence type="predicted"/>
<accession>A0A484M0C8</accession>